<dbReference type="CDD" id="cd02440">
    <property type="entry name" value="AdoMet_MTases"/>
    <property type="match status" value="1"/>
</dbReference>
<reference evidence="2 3" key="1">
    <citation type="submission" date="2023-12" db="EMBL/GenBank/DDBJ databases">
        <title>Characterization of antibiotic resistance in Aeromonas spp. in hospital effluent.</title>
        <authorList>
            <person name="Negoseki B.R.S."/>
            <person name="Krul D."/>
            <person name="Siqueira A.C."/>
            <person name="Almeida M."/>
            <person name="Mesa D."/>
            <person name="Conte D."/>
            <person name="Dalla-Costa L.M."/>
        </authorList>
    </citation>
    <scope>NUCLEOTIDE SEQUENCE [LARGE SCALE GENOMIC DNA]</scope>
    <source>
        <strain evidence="2 3">36v</strain>
    </source>
</reference>
<protein>
    <submittedName>
        <fullName evidence="2">Class I SAM-dependent methyltransferase</fullName>
    </submittedName>
</protein>
<dbReference type="InterPro" id="IPR029063">
    <property type="entry name" value="SAM-dependent_MTases_sf"/>
</dbReference>
<accession>A0ABU5WA30</accession>
<name>A0ABU5WA30_AERCA</name>
<feature type="domain" description="Methyltransferase type 11" evidence="1">
    <location>
        <begin position="58"/>
        <end position="112"/>
    </location>
</feature>
<evidence type="ECO:0000313" key="3">
    <source>
        <dbReference type="Proteomes" id="UP001304847"/>
    </source>
</evidence>
<dbReference type="GO" id="GO:0032259">
    <property type="term" value="P:methylation"/>
    <property type="evidence" value="ECO:0007669"/>
    <property type="project" value="UniProtKB-KW"/>
</dbReference>
<dbReference type="EMBL" id="JAYGOJ010000134">
    <property type="protein sequence ID" value="MEA9437777.1"/>
    <property type="molecule type" value="Genomic_DNA"/>
</dbReference>
<keyword evidence="2" id="KW-0489">Methyltransferase</keyword>
<dbReference type="Pfam" id="PF08241">
    <property type="entry name" value="Methyltransf_11"/>
    <property type="match status" value="1"/>
</dbReference>
<dbReference type="Proteomes" id="UP001304847">
    <property type="component" value="Unassembled WGS sequence"/>
</dbReference>
<dbReference type="GO" id="GO:0008168">
    <property type="term" value="F:methyltransferase activity"/>
    <property type="evidence" value="ECO:0007669"/>
    <property type="project" value="UniProtKB-KW"/>
</dbReference>
<gene>
    <name evidence="2" type="ORF">VCX44_18700</name>
</gene>
<proteinExistence type="predicted"/>
<dbReference type="RefSeq" id="WP_323580892.1">
    <property type="nucleotide sequence ID" value="NZ_JAYGOJ010000134.1"/>
</dbReference>
<organism evidence="2 3">
    <name type="scientific">Aeromonas caviae</name>
    <name type="common">Aeromonas punctata</name>
    <dbReference type="NCBI Taxonomy" id="648"/>
    <lineage>
        <taxon>Bacteria</taxon>
        <taxon>Pseudomonadati</taxon>
        <taxon>Pseudomonadota</taxon>
        <taxon>Gammaproteobacteria</taxon>
        <taxon>Aeromonadales</taxon>
        <taxon>Aeromonadaceae</taxon>
        <taxon>Aeromonas</taxon>
    </lineage>
</organism>
<comment type="caution">
    <text evidence="2">The sequence shown here is derived from an EMBL/GenBank/DDBJ whole genome shotgun (WGS) entry which is preliminary data.</text>
</comment>
<keyword evidence="2" id="KW-0808">Transferase</keyword>
<keyword evidence="3" id="KW-1185">Reference proteome</keyword>
<evidence type="ECO:0000259" key="1">
    <source>
        <dbReference type="Pfam" id="PF08241"/>
    </source>
</evidence>
<dbReference type="InterPro" id="IPR013216">
    <property type="entry name" value="Methyltransf_11"/>
</dbReference>
<sequence length="261" mass="29999">MHPSALYFGKKFFDTYIKDISEPLNIIEIGSQDVNGSIRDFFVCKDNIIYTGLDFTQGKGVDILISDPYRLPVEDASTDVVVTSSCLEHSELFWLSFSEMLRILKPGGLIYINVPSNGYIHRYPVDCWRFYPDSGKALETWGRRCGYGVTLLESFTSAQFSHLQEDRWSDYIAVFAKGDIRANSVQRMSFCTDKTLKNICTNIHGIQDTDFTPEDFKIQEKYKNQVADIQKRLDLVVHSYENKLGKVRISHMAREHLLVTH</sequence>
<dbReference type="SUPFAM" id="SSF53335">
    <property type="entry name" value="S-adenosyl-L-methionine-dependent methyltransferases"/>
    <property type="match status" value="1"/>
</dbReference>
<evidence type="ECO:0000313" key="2">
    <source>
        <dbReference type="EMBL" id="MEA9437777.1"/>
    </source>
</evidence>
<dbReference type="Gene3D" id="3.40.50.150">
    <property type="entry name" value="Vaccinia Virus protein VP39"/>
    <property type="match status" value="1"/>
</dbReference>